<dbReference type="AlphaFoldDB" id="W4GLB9"/>
<feature type="compositionally biased region" description="Pro residues" evidence="1">
    <location>
        <begin position="479"/>
        <end position="491"/>
    </location>
</feature>
<gene>
    <name evidence="2" type="ORF">H257_06756</name>
</gene>
<dbReference type="OrthoDB" id="74143at2759"/>
<sequence>MLSESKLVGIQGDASRVRCHAAKHAKLHRALPMNISSSRHIVRMLICTAAIDQTPEPSPRENASQQVDDVNSSGRRRTSMRLATTLTPHGNTKSSSATMSTTTSTSKKKEEKYMGIGVVVDCKDDRGHWNEGRVIDVNTSARLLKIHYSGWHKRYDAWMPLSAVAAHGSRVKTATVSAQSLKLTKMRSNLFRLNPNYVERSAPSKSTSLATPPSQSRNATMNLAKKESEASSATPATSMEATPIAAPLPKTRSRVSPRTMIEAIANESGSDNATSSPKQLQTRGLSNVPLPSEPTLVAEQSATTPPPSRGARRTSRRLLTPSPSPPPNVESNPRPIITTHPQQEDSTIIPAVSVNNHPSRPRVGATPTPKKPVKATKTLDKSKSPPLQMKPPAKADLTPPKGKVTSSKARDSKKRTPPPPTSPAMCDDVNPHKKPRTDKPGTTLWTGPKGPNVVDKHLPSKTSLAEIFRNRVRDQHLQPLPPKAPVMPSTPPHKLETMKQRKHVRATNVMYMEQQEAFLRESIQRWTQVQQDMIKDVTSVVVL</sequence>
<dbReference type="RefSeq" id="XP_009830409.1">
    <property type="nucleotide sequence ID" value="XM_009832107.1"/>
</dbReference>
<dbReference type="CDD" id="cd20104">
    <property type="entry name" value="MBT_PHF20L1-like"/>
    <property type="match status" value="1"/>
</dbReference>
<feature type="compositionally biased region" description="Low complexity" evidence="1">
    <location>
        <begin position="230"/>
        <end position="243"/>
    </location>
</feature>
<feature type="region of interest" description="Disordered" evidence="1">
    <location>
        <begin position="477"/>
        <end position="498"/>
    </location>
</feature>
<dbReference type="VEuPathDB" id="FungiDB:H257_06756"/>
<dbReference type="Gene3D" id="2.30.30.140">
    <property type="match status" value="1"/>
</dbReference>
<protein>
    <recommendedName>
        <fullName evidence="3">Tudor-knot domain-containing protein</fullName>
    </recommendedName>
</protein>
<dbReference type="GeneID" id="20808752"/>
<dbReference type="InterPro" id="IPR016197">
    <property type="entry name" value="Chromo-like_dom_sf"/>
</dbReference>
<organism evidence="2">
    <name type="scientific">Aphanomyces astaci</name>
    <name type="common">Crayfish plague agent</name>
    <dbReference type="NCBI Taxonomy" id="112090"/>
    <lineage>
        <taxon>Eukaryota</taxon>
        <taxon>Sar</taxon>
        <taxon>Stramenopiles</taxon>
        <taxon>Oomycota</taxon>
        <taxon>Saprolegniomycetes</taxon>
        <taxon>Saprolegniales</taxon>
        <taxon>Verrucalvaceae</taxon>
        <taxon>Aphanomyces</taxon>
    </lineage>
</organism>
<dbReference type="EMBL" id="KI913126">
    <property type="protein sequence ID" value="ETV80485.1"/>
    <property type="molecule type" value="Genomic_DNA"/>
</dbReference>
<feature type="compositionally biased region" description="Low complexity" evidence="1">
    <location>
        <begin position="92"/>
        <end position="105"/>
    </location>
</feature>
<feature type="compositionally biased region" description="Polar residues" evidence="1">
    <location>
        <begin position="267"/>
        <end position="285"/>
    </location>
</feature>
<proteinExistence type="predicted"/>
<evidence type="ECO:0008006" key="3">
    <source>
        <dbReference type="Google" id="ProtNLM"/>
    </source>
</evidence>
<feature type="compositionally biased region" description="Polar residues" evidence="1">
    <location>
        <begin position="81"/>
        <end position="91"/>
    </location>
</feature>
<evidence type="ECO:0000256" key="1">
    <source>
        <dbReference type="SAM" id="MobiDB-lite"/>
    </source>
</evidence>
<dbReference type="STRING" id="112090.W4GLB9"/>
<evidence type="ECO:0000313" key="2">
    <source>
        <dbReference type="EMBL" id="ETV80485.1"/>
    </source>
</evidence>
<name>W4GLB9_APHAT</name>
<dbReference type="SUPFAM" id="SSF54160">
    <property type="entry name" value="Chromo domain-like"/>
    <property type="match status" value="1"/>
</dbReference>
<feature type="compositionally biased region" description="Polar residues" evidence="1">
    <location>
        <begin position="203"/>
        <end position="221"/>
    </location>
</feature>
<feature type="compositionally biased region" description="Polar residues" evidence="1">
    <location>
        <begin position="61"/>
        <end position="73"/>
    </location>
</feature>
<feature type="region of interest" description="Disordered" evidence="1">
    <location>
        <begin position="53"/>
        <end position="108"/>
    </location>
</feature>
<feature type="region of interest" description="Disordered" evidence="1">
    <location>
        <begin position="195"/>
        <end position="452"/>
    </location>
</feature>
<accession>W4GLB9</accession>
<reference evidence="2" key="1">
    <citation type="submission" date="2013-12" db="EMBL/GenBank/DDBJ databases">
        <title>The Genome Sequence of Aphanomyces astaci APO3.</title>
        <authorList>
            <consortium name="The Broad Institute Genomics Platform"/>
            <person name="Russ C."/>
            <person name="Tyler B."/>
            <person name="van West P."/>
            <person name="Dieguez-Uribeondo J."/>
            <person name="Young S.K."/>
            <person name="Zeng Q."/>
            <person name="Gargeya S."/>
            <person name="Fitzgerald M."/>
            <person name="Abouelleil A."/>
            <person name="Alvarado L."/>
            <person name="Chapman S.B."/>
            <person name="Gainer-Dewar J."/>
            <person name="Goldberg J."/>
            <person name="Griggs A."/>
            <person name="Gujja S."/>
            <person name="Hansen M."/>
            <person name="Howarth C."/>
            <person name="Imamovic A."/>
            <person name="Ireland A."/>
            <person name="Larimer J."/>
            <person name="McCowan C."/>
            <person name="Murphy C."/>
            <person name="Pearson M."/>
            <person name="Poon T.W."/>
            <person name="Priest M."/>
            <person name="Roberts A."/>
            <person name="Saif S."/>
            <person name="Shea T."/>
            <person name="Sykes S."/>
            <person name="Wortman J."/>
            <person name="Nusbaum C."/>
            <person name="Birren B."/>
        </authorList>
    </citation>
    <scope>NUCLEOTIDE SEQUENCE [LARGE SCALE GENOMIC DNA]</scope>
    <source>
        <strain evidence="2">APO3</strain>
    </source>
</reference>